<name>A0A921FED2_9BACT</name>
<protein>
    <submittedName>
        <fullName evidence="1">Uncharacterized protein</fullName>
    </submittedName>
</protein>
<dbReference type="AlphaFoldDB" id="A0A921FED2"/>
<reference evidence="1" key="1">
    <citation type="journal article" date="2021" name="PeerJ">
        <title>Extensive microbial diversity within the chicken gut microbiome revealed by metagenomics and culture.</title>
        <authorList>
            <person name="Gilroy R."/>
            <person name="Ravi A."/>
            <person name="Getino M."/>
            <person name="Pursley I."/>
            <person name="Horton D.L."/>
            <person name="Alikhan N.F."/>
            <person name="Baker D."/>
            <person name="Gharbi K."/>
            <person name="Hall N."/>
            <person name="Watson M."/>
            <person name="Adriaenssens E.M."/>
            <person name="Foster-Nyarko E."/>
            <person name="Jarju S."/>
            <person name="Secka A."/>
            <person name="Antonio M."/>
            <person name="Oren A."/>
            <person name="Chaudhuri R.R."/>
            <person name="La Ragione R."/>
            <person name="Hildebrand F."/>
            <person name="Pallen M.J."/>
        </authorList>
    </citation>
    <scope>NUCLEOTIDE SEQUENCE</scope>
    <source>
        <strain evidence="1">CHK165-8395</strain>
    </source>
</reference>
<dbReference type="Proteomes" id="UP000718012">
    <property type="component" value="Unassembled WGS sequence"/>
</dbReference>
<dbReference type="EMBL" id="DYXD01000197">
    <property type="protein sequence ID" value="HJF08271.1"/>
    <property type="molecule type" value="Genomic_DNA"/>
</dbReference>
<proteinExistence type="predicted"/>
<evidence type="ECO:0000313" key="1">
    <source>
        <dbReference type="EMBL" id="HJF08271.1"/>
    </source>
</evidence>
<reference evidence="1" key="2">
    <citation type="submission" date="2021-09" db="EMBL/GenBank/DDBJ databases">
        <authorList>
            <person name="Gilroy R."/>
        </authorList>
    </citation>
    <scope>NUCLEOTIDE SEQUENCE</scope>
    <source>
        <strain evidence="1">CHK165-8395</strain>
    </source>
</reference>
<organism evidence="1 2">
    <name type="scientific">Phocaeicola coprocola</name>
    <dbReference type="NCBI Taxonomy" id="310298"/>
    <lineage>
        <taxon>Bacteria</taxon>
        <taxon>Pseudomonadati</taxon>
        <taxon>Bacteroidota</taxon>
        <taxon>Bacteroidia</taxon>
        <taxon>Bacteroidales</taxon>
        <taxon>Bacteroidaceae</taxon>
        <taxon>Phocaeicola</taxon>
    </lineage>
</organism>
<feature type="non-terminal residue" evidence="1">
    <location>
        <position position="1"/>
    </location>
</feature>
<evidence type="ECO:0000313" key="2">
    <source>
        <dbReference type="Proteomes" id="UP000718012"/>
    </source>
</evidence>
<comment type="caution">
    <text evidence="1">The sequence shown here is derived from an EMBL/GenBank/DDBJ whole genome shotgun (WGS) entry which is preliminary data.</text>
</comment>
<sequence>GKGFLAVSYQKNLIEKVIDAEKDEKSLRQDVGFTSIAHTKTANFLTLYGHTASIPLLAEENTDCWSEFDIHLNSEVFYLSGSMYASDSCLYQVEERLKSIQPLREDSVLILSGQEKVDSCISQVLSIPQHTLFDECVSNLSRDASFIMVADVDKLAQNLGAYKNYLPAFIYDHVELFRSFILSVQITNVNNKLSHIFVFTYKE</sequence>
<accession>A0A921FED2</accession>
<gene>
    <name evidence="1" type="ORF">K8U81_08800</name>
</gene>